<dbReference type="InterPro" id="IPR056181">
    <property type="entry name" value="SH3BP4_C"/>
</dbReference>
<dbReference type="Pfam" id="PF23637">
    <property type="entry name" value="SH3BP4_C"/>
    <property type="match status" value="1"/>
</dbReference>
<dbReference type="Proteomes" id="UP001642483">
    <property type="component" value="Unassembled WGS sequence"/>
</dbReference>
<feature type="region of interest" description="Disordered" evidence="1">
    <location>
        <begin position="202"/>
        <end position="250"/>
    </location>
</feature>
<sequence>MQRESFPCTRAAQLCESSRTFRRFFFNRAEPKEEQRGKAVYRKLKDSGDEASLCGTRKESRKAKHSLKAEQGSGCGTKSVFRKDRHTDVQQRYQEDTASRRRVSFLLSQGKSTSVVLREGIHSSHIGEERCCLGGHYSSTDEAFVHITRYRPVTATSLAKLSSTESGNTAQDIFKVEGIYFPLVPSTVSDITTCKMKSASQKQTKSSWASSPSKATKPPVTSGSLRRSPGSPTFKSGLTSAPATPSHSGYNAQHSKYSMYNKGEGMSQSISSMLVRPQVDGFYENDLGFSTVGQMTKSFSTMDVRQASLSGKPPKSRGSLKNIFRTIRRSSSNQPSSPKRNLSESMNSVIFDEESKESVGPDSARANTYKSFEELTFDEAYQSPRIRNTSTSRDTCMKVRSFYTGDVWRELGHTGGVVQVTGSDVSLHISAAPQFPSQTCACSAGFARGGRERESLRGRRFSITSYSKKRFSQSGNNGRKLDPKLKDYNCSGPDHNICDGRLIIGLVDPPDCLLINNNLVADEETEVKAHLHNGSLAQNFVIAGPSVRVEFADRRLLEQGACLQVSTNVQLKRRTASKLGETESTYDSGQSCTYACLQSSSPFGPFFEVKRCYLYGNTMQVTPDASRVPMADRGNGCQIFVVPVVKLDNYHFTLESLWERISLKSFQVGIYGPMETFTKSTFCVSISSSGFCPPYMKVQHKSLIGLTLCLLNSYNLAVHKVQGFQMLLDIKESTIFSIADHNELADCLFTEEELKNESRVNRIFVLKACDTTGRWQTPKTSKSQRTFVVELKGLIDNQIHRLTCSAADLTSFEASDYPTCLSPVVAKRLAENVEMSVAAQHKLKRKDFAYQWIFAQEEDKGKIFAPREIPGSQRNLLGGRLGYVLKSSNRNKKDPLMMSYFMTYEQGDYLPILSTHTVWWNGPNGRKDYWICYYRHKIGLVQTNQVRLVEYDQYVKWKKTHVTVQKVVEGSVVSVERLKFSTLAVMMRLKTALHNCGQFAVVLRFGQTFALQVIDREPSTVLRDEKITYFFKKFTEYCSSSTSRTNILKEVVRGLLYIEEHNVAIEIITDACFLTTACMIDKDWGKLTGSLGISKVSEEPANGDVVTSPSSAWSSEISAHVRWRSAYDTLCNWQKEKFCNNHKEALSRLHRVVDMMSDPPAGLLESLTGCLLLMYSIDCLTKYDTIL</sequence>
<protein>
    <recommendedName>
        <fullName evidence="2">SH3BP4 C-terminal helical domain-containing protein</fullName>
    </recommendedName>
</protein>
<comment type="caution">
    <text evidence="3">The sequence shown here is derived from an EMBL/GenBank/DDBJ whole genome shotgun (WGS) entry which is preliminary data.</text>
</comment>
<accession>A0ABP0GAH3</accession>
<gene>
    <name evidence="3" type="ORF">CVLEPA_LOCUS20780</name>
</gene>
<dbReference type="EMBL" id="CAWYQH010000108">
    <property type="protein sequence ID" value="CAK8688808.1"/>
    <property type="molecule type" value="Genomic_DNA"/>
</dbReference>
<evidence type="ECO:0000313" key="4">
    <source>
        <dbReference type="Proteomes" id="UP001642483"/>
    </source>
</evidence>
<evidence type="ECO:0000256" key="1">
    <source>
        <dbReference type="SAM" id="MobiDB-lite"/>
    </source>
</evidence>
<name>A0ABP0GAH3_CLALP</name>
<keyword evidence="4" id="KW-1185">Reference proteome</keyword>
<evidence type="ECO:0000259" key="2">
    <source>
        <dbReference type="Pfam" id="PF23637"/>
    </source>
</evidence>
<dbReference type="PANTHER" id="PTHR15603">
    <property type="entry name" value="SH3 DOMAIN-CONTAINING PROTEIN"/>
    <property type="match status" value="1"/>
</dbReference>
<feature type="domain" description="SH3BP4 C-terminal helical" evidence="2">
    <location>
        <begin position="1067"/>
        <end position="1180"/>
    </location>
</feature>
<feature type="region of interest" description="Disordered" evidence="1">
    <location>
        <begin position="50"/>
        <end position="79"/>
    </location>
</feature>
<evidence type="ECO:0000313" key="3">
    <source>
        <dbReference type="EMBL" id="CAK8688808.1"/>
    </source>
</evidence>
<dbReference type="PANTHER" id="PTHR15603:SF4">
    <property type="entry name" value="SH3 DOMAIN-BINDING PROTEIN 4-LIKE"/>
    <property type="match status" value="1"/>
</dbReference>
<organism evidence="3 4">
    <name type="scientific">Clavelina lepadiformis</name>
    <name type="common">Light-bulb sea squirt</name>
    <name type="synonym">Ascidia lepadiformis</name>
    <dbReference type="NCBI Taxonomy" id="159417"/>
    <lineage>
        <taxon>Eukaryota</taxon>
        <taxon>Metazoa</taxon>
        <taxon>Chordata</taxon>
        <taxon>Tunicata</taxon>
        <taxon>Ascidiacea</taxon>
        <taxon>Aplousobranchia</taxon>
        <taxon>Clavelinidae</taxon>
        <taxon>Clavelina</taxon>
    </lineage>
</organism>
<reference evidence="3 4" key="1">
    <citation type="submission" date="2024-02" db="EMBL/GenBank/DDBJ databases">
        <authorList>
            <person name="Daric V."/>
            <person name="Darras S."/>
        </authorList>
    </citation>
    <scope>NUCLEOTIDE SEQUENCE [LARGE SCALE GENOMIC DNA]</scope>
</reference>
<proteinExistence type="predicted"/>